<accession>W2TZK7</accession>
<dbReference type="OrthoDB" id="10027144at2759"/>
<dbReference type="STRING" id="51031.W2TZK7"/>
<dbReference type="EMBL" id="KI657551">
    <property type="protein sequence ID" value="ETN86472.1"/>
    <property type="molecule type" value="Genomic_DNA"/>
</dbReference>
<dbReference type="AlphaFoldDB" id="W2TZK7"/>
<dbReference type="SMART" id="SM00322">
    <property type="entry name" value="KH"/>
    <property type="match status" value="1"/>
</dbReference>
<dbReference type="InterPro" id="IPR036612">
    <property type="entry name" value="KH_dom_type_1_sf"/>
</dbReference>
<evidence type="ECO:0000256" key="1">
    <source>
        <dbReference type="PROSITE-ProRule" id="PRU00117"/>
    </source>
</evidence>
<dbReference type="Proteomes" id="UP000053676">
    <property type="component" value="Unassembled WGS sequence"/>
</dbReference>
<sequence length="132" mass="14580">MQRAVATATRIVLGESKNGALTAAIKGLRAKVEDFRACLVRDLQSRSSRNLNIPKDDHKKLIGKEGAPLRQIEADTNCRTTIPSRDTATAAIKIVASREDVEKAMACIKSVSERVEGYRVYRMPSYLLSIHP</sequence>
<reference evidence="4" key="1">
    <citation type="journal article" date="2014" name="Nat. Genet.">
        <title>Genome of the human hookworm Necator americanus.</title>
        <authorList>
            <person name="Tang Y.T."/>
            <person name="Gao X."/>
            <person name="Rosa B.A."/>
            <person name="Abubucker S."/>
            <person name="Hallsworth-Pepin K."/>
            <person name="Martin J."/>
            <person name="Tyagi R."/>
            <person name="Heizer E."/>
            <person name="Zhang X."/>
            <person name="Bhonagiri-Palsikar V."/>
            <person name="Minx P."/>
            <person name="Warren W.C."/>
            <person name="Wang Q."/>
            <person name="Zhan B."/>
            <person name="Hotez P.J."/>
            <person name="Sternberg P.W."/>
            <person name="Dougall A."/>
            <person name="Gaze S.T."/>
            <person name="Mulvenna J."/>
            <person name="Sotillo J."/>
            <person name="Ranganathan S."/>
            <person name="Rabelo E.M."/>
            <person name="Wilson R.K."/>
            <person name="Felgner P.L."/>
            <person name="Bethony J."/>
            <person name="Hawdon J.M."/>
            <person name="Gasser R.B."/>
            <person name="Loukas A."/>
            <person name="Mitreva M."/>
        </authorList>
    </citation>
    <scope>NUCLEOTIDE SEQUENCE [LARGE SCALE GENOMIC DNA]</scope>
</reference>
<evidence type="ECO:0000313" key="4">
    <source>
        <dbReference type="Proteomes" id="UP000053676"/>
    </source>
</evidence>
<dbReference type="InterPro" id="IPR004087">
    <property type="entry name" value="KH_dom"/>
</dbReference>
<gene>
    <name evidence="3" type="ORF">NECAME_05964</name>
</gene>
<dbReference type="Pfam" id="PF00013">
    <property type="entry name" value="KH_1"/>
    <property type="match status" value="1"/>
</dbReference>
<evidence type="ECO:0000259" key="2">
    <source>
        <dbReference type="SMART" id="SM00322"/>
    </source>
</evidence>
<dbReference type="PROSITE" id="PS50084">
    <property type="entry name" value="KH_TYPE_1"/>
    <property type="match status" value="1"/>
</dbReference>
<dbReference type="SUPFAM" id="SSF54791">
    <property type="entry name" value="Eukaryotic type KH-domain (KH-domain type I)"/>
    <property type="match status" value="1"/>
</dbReference>
<evidence type="ECO:0000313" key="3">
    <source>
        <dbReference type="EMBL" id="ETN86472.1"/>
    </source>
</evidence>
<dbReference type="Gene3D" id="3.30.1370.10">
    <property type="entry name" value="K Homology domain, type 1"/>
    <property type="match status" value="1"/>
</dbReference>
<keyword evidence="4" id="KW-1185">Reference proteome</keyword>
<name>W2TZK7_NECAM</name>
<dbReference type="GO" id="GO:0003723">
    <property type="term" value="F:RNA binding"/>
    <property type="evidence" value="ECO:0007669"/>
    <property type="project" value="UniProtKB-UniRule"/>
</dbReference>
<protein>
    <submittedName>
        <fullName evidence="3">KH domain protein</fullName>
    </submittedName>
</protein>
<organism evidence="3 4">
    <name type="scientific">Necator americanus</name>
    <name type="common">Human hookworm</name>
    <dbReference type="NCBI Taxonomy" id="51031"/>
    <lineage>
        <taxon>Eukaryota</taxon>
        <taxon>Metazoa</taxon>
        <taxon>Ecdysozoa</taxon>
        <taxon>Nematoda</taxon>
        <taxon>Chromadorea</taxon>
        <taxon>Rhabditida</taxon>
        <taxon>Rhabditina</taxon>
        <taxon>Rhabditomorpha</taxon>
        <taxon>Strongyloidea</taxon>
        <taxon>Ancylostomatidae</taxon>
        <taxon>Bunostominae</taxon>
        <taxon>Necator</taxon>
    </lineage>
</organism>
<feature type="domain" description="K Homology" evidence="2">
    <location>
        <begin position="45"/>
        <end position="113"/>
    </location>
</feature>
<dbReference type="InterPro" id="IPR004088">
    <property type="entry name" value="KH_dom_type_1"/>
</dbReference>
<proteinExistence type="predicted"/>
<keyword evidence="1" id="KW-0694">RNA-binding</keyword>
<dbReference type="KEGG" id="nai:NECAME_05964"/>